<evidence type="ECO:0000313" key="6">
    <source>
        <dbReference type="Proteomes" id="UP000735592"/>
    </source>
</evidence>
<keyword evidence="2" id="KW-1133">Transmembrane helix</keyword>
<keyword evidence="1 3" id="KW-0732">Signal</keyword>
<dbReference type="NCBIfam" id="TIGR02595">
    <property type="entry name" value="PEP_CTERM"/>
    <property type="match status" value="1"/>
</dbReference>
<keyword evidence="2" id="KW-0812">Transmembrane</keyword>
<gene>
    <name evidence="5" type="ORF">GM655_22030</name>
</gene>
<dbReference type="InterPro" id="IPR013424">
    <property type="entry name" value="Ice-binding_C"/>
</dbReference>
<evidence type="ECO:0000259" key="4">
    <source>
        <dbReference type="Pfam" id="PF07589"/>
    </source>
</evidence>
<name>A0ABW9STH6_9BURK</name>
<accession>A0ABW9STH6</accession>
<dbReference type="RefSeq" id="WP_155436817.1">
    <property type="nucleotide sequence ID" value="NZ_JBHLXK010000010.1"/>
</dbReference>
<evidence type="ECO:0000256" key="2">
    <source>
        <dbReference type="SAM" id="Phobius"/>
    </source>
</evidence>
<dbReference type="Proteomes" id="UP000735592">
    <property type="component" value="Unassembled WGS sequence"/>
</dbReference>
<evidence type="ECO:0000256" key="1">
    <source>
        <dbReference type="ARBA" id="ARBA00022729"/>
    </source>
</evidence>
<feature type="chain" id="PRO_5047150157" evidence="3">
    <location>
        <begin position="30"/>
        <end position="675"/>
    </location>
</feature>
<evidence type="ECO:0000313" key="5">
    <source>
        <dbReference type="EMBL" id="MTW35477.1"/>
    </source>
</evidence>
<dbReference type="Pfam" id="PF07589">
    <property type="entry name" value="PEP-CTERM"/>
    <property type="match status" value="1"/>
</dbReference>
<protein>
    <submittedName>
        <fullName evidence="5">PEP-CTERM sorting domain-containing protein</fullName>
    </submittedName>
</protein>
<evidence type="ECO:0000256" key="3">
    <source>
        <dbReference type="SAM" id="SignalP"/>
    </source>
</evidence>
<reference evidence="5 6" key="1">
    <citation type="submission" date="2019-11" db="EMBL/GenBank/DDBJ databases">
        <title>Type strains purchased from KCTC, JCM and DSMZ.</title>
        <authorList>
            <person name="Lu H."/>
        </authorList>
    </citation>
    <scope>NUCLEOTIDE SEQUENCE [LARGE SCALE GENOMIC DNA]</scope>
    <source>
        <strain evidence="5 6">DSM 103461</strain>
    </source>
</reference>
<dbReference type="InterPro" id="IPR013425">
    <property type="entry name" value="Autotrns_rpt"/>
</dbReference>
<keyword evidence="6" id="KW-1185">Reference proteome</keyword>
<feature type="domain" description="Ice-binding protein C-terminal" evidence="4">
    <location>
        <begin position="647"/>
        <end position="671"/>
    </location>
</feature>
<organism evidence="5 6">
    <name type="scientific">Pseudoduganella danionis</name>
    <dbReference type="NCBI Taxonomy" id="1890295"/>
    <lineage>
        <taxon>Bacteria</taxon>
        <taxon>Pseudomonadati</taxon>
        <taxon>Pseudomonadota</taxon>
        <taxon>Betaproteobacteria</taxon>
        <taxon>Burkholderiales</taxon>
        <taxon>Oxalobacteraceae</taxon>
        <taxon>Telluria group</taxon>
        <taxon>Pseudoduganella</taxon>
    </lineage>
</organism>
<dbReference type="EMBL" id="WNKW01000013">
    <property type="protein sequence ID" value="MTW35477.1"/>
    <property type="molecule type" value="Genomic_DNA"/>
</dbReference>
<dbReference type="NCBIfam" id="TIGR02601">
    <property type="entry name" value="autotrns_rpt"/>
    <property type="match status" value="1"/>
</dbReference>
<sequence length="675" mass="66830">MSFTFSKPHSAIQFLLLAAALPLSATANAVPVLVFPGTLSNANTDAQTLDKNQLGSITSAGTLTVGGSAVAVSIVGKNATLDNQGVISQTGNGRVVRDNTGVTGLVILNGSSSNRAAKMLAADGDVIQMNKANASVTLSNYGSMISENASAGGSQVVDFAAITTGANVVNNYGLLQAKEADAVRTGVAGAVNNYGSIISTTSTGSGSDGIDAQNNSGALILNGAGGLIDGGRHGITGGQKDGTQAYTMSITNAAGGIIRGSNGSGVNLDGFNNKQVITIVNHGSIFGNGVTGDGDGLDIDGIANVTNTGLIRSVNAFSPVAEGLAYSEGLSIGGGSIVNSGRIEGLVTPGNANAVGRGITLAGNDIAGQPGMREGLYGNVTITNQHGGLIYGQSDSAIVTVGAASAYTVSISNEAGGVIRGGGSSYAAIRTGADSTVLVNAGSIDGSSSGKAIEMGSGRNSLTVYGGSILGDINGGSSGQNTLLFGVSDGASFAYAGSLANFSRVEVRSGVVVLSGVSSYAGSTVLSGGTLELVGANRLSAASILQLDGGSLQLLQAGAQGQTFASLSLSQNSTVLLGGSLLTFNGLGAVVEGKTLSFSEAAAGAYAFRLLGDMTHDAGFLQLVHGTSINGLAVRYQFDGTYTGVAAVPEPATYAMLLGGLGLLALAVRRRKSSR</sequence>
<proteinExistence type="predicted"/>
<dbReference type="NCBIfam" id="NF038126">
    <property type="entry name" value="PEP_CTERM_FxDxF"/>
    <property type="match status" value="1"/>
</dbReference>
<keyword evidence="2" id="KW-0472">Membrane</keyword>
<feature type="transmembrane region" description="Helical" evidence="2">
    <location>
        <begin position="651"/>
        <end position="668"/>
    </location>
</feature>
<comment type="caution">
    <text evidence="5">The sequence shown here is derived from an EMBL/GenBank/DDBJ whole genome shotgun (WGS) entry which is preliminary data.</text>
</comment>
<feature type="signal peptide" evidence="3">
    <location>
        <begin position="1"/>
        <end position="29"/>
    </location>
</feature>